<dbReference type="GO" id="GO:0005886">
    <property type="term" value="C:plasma membrane"/>
    <property type="evidence" value="ECO:0007669"/>
    <property type="project" value="TreeGrafter"/>
</dbReference>
<feature type="domain" description="Carboxylesterase type B" evidence="5">
    <location>
        <begin position="19"/>
        <end position="208"/>
    </location>
</feature>
<dbReference type="SUPFAM" id="SSF53474">
    <property type="entry name" value="alpha/beta-Hydrolases"/>
    <property type="match status" value="1"/>
</dbReference>
<gene>
    <name evidence="6" type="ORF">BIW11_05109</name>
</gene>
<comment type="similarity">
    <text evidence="1">Belongs to the type-B carboxylesterase/lipase family.</text>
</comment>
<dbReference type="GO" id="GO:0003990">
    <property type="term" value="F:acetylcholinesterase activity"/>
    <property type="evidence" value="ECO:0007669"/>
    <property type="project" value="TreeGrafter"/>
</dbReference>
<dbReference type="InterPro" id="IPR002018">
    <property type="entry name" value="CarbesteraseB"/>
</dbReference>
<evidence type="ECO:0000313" key="6">
    <source>
        <dbReference type="EMBL" id="OQR80358.1"/>
    </source>
</evidence>
<reference evidence="6 7" key="1">
    <citation type="journal article" date="2017" name="Gigascience">
        <title>Draft genome of the honey bee ectoparasitic mite, Tropilaelaps mercedesae, is shaped by the parasitic life history.</title>
        <authorList>
            <person name="Dong X."/>
            <person name="Armstrong S.D."/>
            <person name="Xia D."/>
            <person name="Makepeace B.L."/>
            <person name="Darby A.C."/>
            <person name="Kadowaki T."/>
        </authorList>
    </citation>
    <scope>NUCLEOTIDE SEQUENCE [LARGE SCALE GENOMIC DNA]</scope>
    <source>
        <strain evidence="6">Wuxi-XJTLU</strain>
    </source>
</reference>
<keyword evidence="3" id="KW-0378">Hydrolase</keyword>
<dbReference type="InterPro" id="IPR050654">
    <property type="entry name" value="AChE-related_enzymes"/>
</dbReference>
<dbReference type="Pfam" id="PF00135">
    <property type="entry name" value="COesterase"/>
    <property type="match status" value="1"/>
</dbReference>
<dbReference type="InParanoid" id="A0A1V9Y3Z6"/>
<comment type="caution">
    <text evidence="6">The sequence shown here is derived from an EMBL/GenBank/DDBJ whole genome shotgun (WGS) entry which is preliminary data.</text>
</comment>
<evidence type="ECO:0000256" key="4">
    <source>
        <dbReference type="ARBA" id="ARBA00023180"/>
    </source>
</evidence>
<dbReference type="PANTHER" id="PTHR43918:SF4">
    <property type="entry name" value="CARBOXYLIC ESTER HYDROLASE"/>
    <property type="match status" value="1"/>
</dbReference>
<keyword evidence="4" id="KW-0325">Glycoprotein</keyword>
<keyword evidence="7" id="KW-1185">Reference proteome</keyword>
<protein>
    <submittedName>
        <fullName evidence="6">Acetylcholinesterase-like</fullName>
    </submittedName>
</protein>
<evidence type="ECO:0000256" key="2">
    <source>
        <dbReference type="ARBA" id="ARBA00022487"/>
    </source>
</evidence>
<organism evidence="6 7">
    <name type="scientific">Tropilaelaps mercedesae</name>
    <dbReference type="NCBI Taxonomy" id="418985"/>
    <lineage>
        <taxon>Eukaryota</taxon>
        <taxon>Metazoa</taxon>
        <taxon>Ecdysozoa</taxon>
        <taxon>Arthropoda</taxon>
        <taxon>Chelicerata</taxon>
        <taxon>Arachnida</taxon>
        <taxon>Acari</taxon>
        <taxon>Parasitiformes</taxon>
        <taxon>Mesostigmata</taxon>
        <taxon>Gamasina</taxon>
        <taxon>Dermanyssoidea</taxon>
        <taxon>Laelapidae</taxon>
        <taxon>Tropilaelaps</taxon>
    </lineage>
</organism>
<evidence type="ECO:0000259" key="5">
    <source>
        <dbReference type="Pfam" id="PF00135"/>
    </source>
</evidence>
<proteinExistence type="inferred from homology"/>
<dbReference type="GO" id="GO:0019695">
    <property type="term" value="P:choline metabolic process"/>
    <property type="evidence" value="ECO:0007669"/>
    <property type="project" value="TreeGrafter"/>
</dbReference>
<keyword evidence="2" id="KW-0719">Serine esterase</keyword>
<dbReference type="STRING" id="418985.A0A1V9Y3Z6"/>
<dbReference type="AlphaFoldDB" id="A0A1V9Y3Z6"/>
<dbReference type="GO" id="GO:0005615">
    <property type="term" value="C:extracellular space"/>
    <property type="evidence" value="ECO:0007669"/>
    <property type="project" value="TreeGrafter"/>
</dbReference>
<dbReference type="Gene3D" id="3.40.50.1820">
    <property type="entry name" value="alpha/beta hydrolase"/>
    <property type="match status" value="1"/>
</dbReference>
<dbReference type="InterPro" id="IPR029058">
    <property type="entry name" value="AB_hydrolase_fold"/>
</dbReference>
<dbReference type="EMBL" id="MNPL01000077">
    <property type="protein sequence ID" value="OQR80358.1"/>
    <property type="molecule type" value="Genomic_DNA"/>
</dbReference>
<evidence type="ECO:0000256" key="1">
    <source>
        <dbReference type="ARBA" id="ARBA00005964"/>
    </source>
</evidence>
<name>A0A1V9Y3Z6_9ACAR</name>
<dbReference type="PANTHER" id="PTHR43918">
    <property type="entry name" value="ACETYLCHOLINESTERASE"/>
    <property type="match status" value="1"/>
</dbReference>
<feature type="non-terminal residue" evidence="6">
    <location>
        <position position="1"/>
    </location>
</feature>
<dbReference type="Proteomes" id="UP000192247">
    <property type="component" value="Unassembled WGS sequence"/>
</dbReference>
<evidence type="ECO:0000313" key="7">
    <source>
        <dbReference type="Proteomes" id="UP000192247"/>
    </source>
</evidence>
<dbReference type="GO" id="GO:0006581">
    <property type="term" value="P:acetylcholine catabolic process"/>
    <property type="evidence" value="ECO:0007669"/>
    <property type="project" value="TreeGrafter"/>
</dbReference>
<sequence>AFEDLSRNSGANVALRLALKQMFSMSTVAAAEIYSAYVTEEETDAGYDAVLKKAPRMFTDVSFDCPAKFYMNSVEKVSGGKTNIYRYVLNGPRAKVFSDVLGKGPATHADDVMFFLGISLNKEIKRPWDPRNPTALQQTLNHYTDDDRTLAKNILRSIKEFMINGKPTVPGKADSWPLYSETNPSVVNLAPKSVSVKEGPVSKLCHLWAPYVISGNLNDIYQTPTTTTTTAKPTYKNAKTIVKYGRRFSKSRQSKHFQNAAYNAMGTPFNTQMVAFIVAIGCTLMLANKTVLHNC</sequence>
<evidence type="ECO:0000256" key="3">
    <source>
        <dbReference type="ARBA" id="ARBA00022801"/>
    </source>
</evidence>
<accession>A0A1V9Y3Z6</accession>